<evidence type="ECO:0000313" key="2">
    <source>
        <dbReference type="Proteomes" id="UP000664032"/>
    </source>
</evidence>
<name>A0ACB8HE61_PSICU</name>
<gene>
    <name evidence="1" type="ORF">JR316_0000359</name>
</gene>
<accession>A0ACB8HE61</accession>
<dbReference type="EMBL" id="JAFIQS020000001">
    <property type="protein sequence ID" value="KAH9486295.1"/>
    <property type="molecule type" value="Genomic_DNA"/>
</dbReference>
<protein>
    <submittedName>
        <fullName evidence="1">Uncharacterized protein</fullName>
    </submittedName>
</protein>
<keyword evidence="2" id="KW-1185">Reference proteome</keyword>
<sequence>MTLLQNVRHRTLEEHRRQKVTLRDELDTEDCLKDNAVCKREVPGEGIGEGRKGKMADRVEADSPGEIVVRELVARQRPTSSETLKPSNRALTSLSTSSTASAPGSSASLGSANDNNTSATTSGLQTGTIIGIIAGSIAALMVLGAVISFFLRRLRTKRRGDEIFNASEFRRSAVLLEEKKPDVRPRPPSMIERRNVQGTPSVVTNSLPPPPSMAYPYSDRAIPPSPSVPPSLYGGNGSDNGHNQQHYAQYGTAGAHFGNLPSPAPPPSAGGMYNGPPPPGAFGAHYDQAGYGAPPVPGTYAPGAYAPYGQDTRYQQMQYYQQRQQQNYQFAGYQQQHPHPVQYGPGPQSYPAGYGAGHHDPQPYHAGYGTGHTVPQMSNNPSLANSFVQPAVAQSASSVSTTPSTGKQNLHLASAPDDVLEGASGSGLRRQDTQSSGAPPAYVDETGESNKYRDVKMRPVVMNPPAESSTAQLSTPSTSAAAAGVTTATSNPAPAASTAQKRTSTRSTYSLYDQDDIYGGI</sequence>
<proteinExistence type="predicted"/>
<reference evidence="1" key="1">
    <citation type="submission" date="2021-10" db="EMBL/GenBank/DDBJ databases">
        <title>Psilocybe cubensis genome.</title>
        <authorList>
            <person name="Mckernan K.J."/>
            <person name="Crawford S."/>
            <person name="Trippe A."/>
            <person name="Kane L.T."/>
            <person name="Mclaughlin S."/>
        </authorList>
    </citation>
    <scope>NUCLEOTIDE SEQUENCE</scope>
    <source>
        <strain evidence="1">MGC-MH-2018</strain>
    </source>
</reference>
<evidence type="ECO:0000313" key="1">
    <source>
        <dbReference type="EMBL" id="KAH9486295.1"/>
    </source>
</evidence>
<organism evidence="1 2">
    <name type="scientific">Psilocybe cubensis</name>
    <name type="common">Psychedelic mushroom</name>
    <name type="synonym">Stropharia cubensis</name>
    <dbReference type="NCBI Taxonomy" id="181762"/>
    <lineage>
        <taxon>Eukaryota</taxon>
        <taxon>Fungi</taxon>
        <taxon>Dikarya</taxon>
        <taxon>Basidiomycota</taxon>
        <taxon>Agaricomycotina</taxon>
        <taxon>Agaricomycetes</taxon>
        <taxon>Agaricomycetidae</taxon>
        <taxon>Agaricales</taxon>
        <taxon>Agaricineae</taxon>
        <taxon>Strophariaceae</taxon>
        <taxon>Psilocybe</taxon>
    </lineage>
</organism>
<dbReference type="Proteomes" id="UP000664032">
    <property type="component" value="Unassembled WGS sequence"/>
</dbReference>
<comment type="caution">
    <text evidence="1">The sequence shown here is derived from an EMBL/GenBank/DDBJ whole genome shotgun (WGS) entry which is preliminary data.</text>
</comment>